<evidence type="ECO:0000313" key="20">
    <source>
        <dbReference type="Proteomes" id="UP000002164"/>
    </source>
</evidence>
<feature type="binding site" evidence="16">
    <location>
        <position position="116"/>
    </location>
    <ligand>
        <name>substrate</name>
    </ligand>
</feature>
<dbReference type="GO" id="GO:0000287">
    <property type="term" value="F:magnesium ion binding"/>
    <property type="evidence" value="ECO:0007669"/>
    <property type="project" value="InterPro"/>
</dbReference>
<evidence type="ECO:0000256" key="8">
    <source>
        <dbReference type="ARBA" id="ARBA00022490"/>
    </source>
</evidence>
<keyword evidence="12 16" id="KW-0560">Oxidoreductase</keyword>
<keyword evidence="9 16" id="KW-0028">Amino-acid biosynthesis</keyword>
<feature type="domain" description="Isopropylmalate dehydrogenase-like" evidence="18">
    <location>
        <begin position="14"/>
        <end position="358"/>
    </location>
</feature>
<evidence type="ECO:0000256" key="11">
    <source>
        <dbReference type="ARBA" id="ARBA00022842"/>
    </source>
</evidence>
<keyword evidence="14 16" id="KW-0100">Branched-chain amino acid biosynthesis</keyword>
<dbReference type="InterPro" id="IPR004429">
    <property type="entry name" value="Isopropylmalate_DH"/>
</dbReference>
<evidence type="ECO:0000313" key="19">
    <source>
        <dbReference type="EMBL" id="ACA40877.1"/>
    </source>
</evidence>
<comment type="subunit">
    <text evidence="6 16 17">Homodimer.</text>
</comment>
<evidence type="ECO:0000256" key="14">
    <source>
        <dbReference type="ARBA" id="ARBA00023304"/>
    </source>
</evidence>
<dbReference type="GO" id="GO:0009098">
    <property type="term" value="P:L-leucine biosynthetic process"/>
    <property type="evidence" value="ECO:0007669"/>
    <property type="project" value="UniProtKB-UniRule"/>
</dbReference>
<feature type="binding site" evidence="16">
    <location>
        <position position="257"/>
    </location>
    <ligand>
        <name>Mg(2+)</name>
        <dbReference type="ChEBI" id="CHEBI:18420"/>
    </ligand>
</feature>
<feature type="site" description="Important for catalysis" evidence="16">
    <location>
        <position position="151"/>
    </location>
</feature>
<comment type="similarity">
    <text evidence="5 16">Belongs to the isocitrate and isopropylmalate dehydrogenases family. LeuB type 1 subfamily.</text>
</comment>
<sequence length="376" mass="41197">MRYTKKGVLMMEKKITVLPGDGIGPEVVASAVRVLQVIGKRFNHTFHLGYGTIGGAAIDQHNNPLPDETIEMCENSDAILLGAVGGPKWDQNPPELRPEKGLLRIRKHFDLFANLRPVKAFPSLLDASPLKREVAENVDLVIVRELTGGVYFGEPRMRTENGAIDTTVYSKVEVERIVENAFELARLRGGKLCSVDKANVLETSRLWREVVEAKKKDYPDVVVEHNLVDSVAMKLITNPGHYDVVVTENMFGDILSDEASVITGSLGVLPSASIRGDNFGLYEPVHGSAPEIAGQGVANPAATILSVAMMLQYSFGLKEEASEIERAVSAVFDDGYFTADLARNGSRVLSTNEWTDKVMNEIDTSFVSQSIMTTYI</sequence>
<feature type="binding site" evidence="16">
    <location>
        <position position="229"/>
    </location>
    <ligand>
        <name>Mg(2+)</name>
        <dbReference type="ChEBI" id="CHEBI:18420"/>
    </ligand>
</feature>
<dbReference type="InterPro" id="IPR024084">
    <property type="entry name" value="IsoPropMal-DH-like_dom"/>
</dbReference>
<evidence type="ECO:0000256" key="1">
    <source>
        <dbReference type="ARBA" id="ARBA00000624"/>
    </source>
</evidence>
<comment type="catalytic activity">
    <reaction evidence="1 16 17">
        <text>(2R,3S)-3-isopropylmalate + NAD(+) = 4-methyl-2-oxopentanoate + CO2 + NADH</text>
        <dbReference type="Rhea" id="RHEA:32271"/>
        <dbReference type="ChEBI" id="CHEBI:16526"/>
        <dbReference type="ChEBI" id="CHEBI:17865"/>
        <dbReference type="ChEBI" id="CHEBI:35121"/>
        <dbReference type="ChEBI" id="CHEBI:57540"/>
        <dbReference type="ChEBI" id="CHEBI:57945"/>
        <dbReference type="EC" id="1.1.1.85"/>
    </reaction>
</comment>
<feature type="binding site" evidence="16">
    <location>
        <position position="253"/>
    </location>
    <ligand>
        <name>Mg(2+)</name>
        <dbReference type="ChEBI" id="CHEBI:18420"/>
    </ligand>
</feature>
<evidence type="ECO:0000256" key="7">
    <source>
        <dbReference type="ARBA" id="ARBA00022430"/>
    </source>
</evidence>
<keyword evidence="7 16" id="KW-0432">Leucine biosynthesis</keyword>
<evidence type="ECO:0000256" key="16">
    <source>
        <dbReference type="HAMAP-Rule" id="MF_01033"/>
    </source>
</evidence>
<dbReference type="AlphaFoldDB" id="B1HR97"/>
<keyword evidence="8 16" id="KW-0963">Cytoplasm</keyword>
<dbReference type="InterPro" id="IPR019818">
    <property type="entry name" value="IsoCit/isopropylmalate_DH_CS"/>
</dbReference>
<dbReference type="PANTHER" id="PTHR42979:SF1">
    <property type="entry name" value="3-ISOPROPYLMALATE DEHYDROGENASE"/>
    <property type="match status" value="1"/>
</dbReference>
<dbReference type="Pfam" id="PF00180">
    <property type="entry name" value="Iso_dh"/>
    <property type="match status" value="1"/>
</dbReference>
<comment type="cofactor">
    <cofactor evidence="2">
        <name>Mn(2+)</name>
        <dbReference type="ChEBI" id="CHEBI:29035"/>
    </cofactor>
</comment>
<dbReference type="FunFam" id="3.40.718.10:FF:000028">
    <property type="entry name" value="3-isopropylmalate dehydrogenase"/>
    <property type="match status" value="1"/>
</dbReference>
<comment type="function">
    <text evidence="15 16 17">Catalyzes the oxidation of 3-carboxy-2-hydroxy-4-methylpentanoate (3-isopropylmalate) to 3-carboxy-4-methyl-2-oxopentanoate. The product decarboxylates to 4-methyl-2 oxopentanoate.</text>
</comment>
<dbReference type="UniPathway" id="UPA00048">
    <property type="reaction ID" value="UER00072"/>
</dbReference>
<evidence type="ECO:0000256" key="3">
    <source>
        <dbReference type="ARBA" id="ARBA00004496"/>
    </source>
</evidence>
<evidence type="ECO:0000259" key="18">
    <source>
        <dbReference type="SMART" id="SM01329"/>
    </source>
</evidence>
<dbReference type="PANTHER" id="PTHR42979">
    <property type="entry name" value="3-ISOPROPYLMALATE DEHYDROGENASE"/>
    <property type="match status" value="1"/>
</dbReference>
<dbReference type="HOGENOM" id="CLU_031953_0_3_9"/>
<feature type="binding site" evidence="16">
    <location>
        <begin position="86"/>
        <end position="99"/>
    </location>
    <ligand>
        <name>NAD(+)</name>
        <dbReference type="ChEBI" id="CHEBI:57540"/>
    </ligand>
</feature>
<feature type="binding site" evidence="16">
    <location>
        <position position="106"/>
    </location>
    <ligand>
        <name>substrate</name>
    </ligand>
</feature>
<dbReference type="EMBL" id="CP000817">
    <property type="protein sequence ID" value="ACA40877.1"/>
    <property type="molecule type" value="Genomic_DNA"/>
</dbReference>
<evidence type="ECO:0000256" key="5">
    <source>
        <dbReference type="ARBA" id="ARBA00008319"/>
    </source>
</evidence>
<keyword evidence="11 16" id="KW-0460">Magnesium</keyword>
<gene>
    <name evidence="16" type="primary">leuB</name>
    <name evidence="19" type="ordered locus">Bsph_3385</name>
</gene>
<comment type="caution">
    <text evidence="16">Lacks conserved residue(s) required for the propagation of feature annotation.</text>
</comment>
<keyword evidence="16" id="KW-0464">Manganese</keyword>
<proteinExistence type="inferred from homology"/>
<organism evidence="19 20">
    <name type="scientific">Lysinibacillus sphaericus (strain C3-41)</name>
    <dbReference type="NCBI Taxonomy" id="444177"/>
    <lineage>
        <taxon>Bacteria</taxon>
        <taxon>Bacillati</taxon>
        <taxon>Bacillota</taxon>
        <taxon>Bacilli</taxon>
        <taxon>Bacillales</taxon>
        <taxon>Bacillaceae</taxon>
        <taxon>Lysinibacillus</taxon>
    </lineage>
</organism>
<evidence type="ECO:0000256" key="12">
    <source>
        <dbReference type="ARBA" id="ARBA00023002"/>
    </source>
</evidence>
<accession>B1HR97</accession>
<feature type="binding site" evidence="16">
    <location>
        <position position="229"/>
    </location>
    <ligand>
        <name>substrate</name>
    </ligand>
</feature>
<evidence type="ECO:0000256" key="13">
    <source>
        <dbReference type="ARBA" id="ARBA00023027"/>
    </source>
</evidence>
<feature type="binding site" evidence="16">
    <location>
        <position position="144"/>
    </location>
    <ligand>
        <name>substrate</name>
    </ligand>
</feature>
<dbReference type="EnsemblBacteria" id="ACA40877">
    <property type="protein sequence ID" value="ACA40877"/>
    <property type="gene ID" value="Bsph_3385"/>
</dbReference>
<comment type="subcellular location">
    <subcellularLocation>
        <location evidence="3 16">Cytoplasm</location>
    </subcellularLocation>
</comment>
<evidence type="ECO:0000256" key="15">
    <source>
        <dbReference type="ARBA" id="ARBA00023577"/>
    </source>
</evidence>
<dbReference type="Proteomes" id="UP000002164">
    <property type="component" value="Chromosome"/>
</dbReference>
<evidence type="ECO:0000256" key="2">
    <source>
        <dbReference type="ARBA" id="ARBA00001936"/>
    </source>
</evidence>
<protein>
    <recommendedName>
        <fullName evidence="16">3-isopropylmalate dehydrogenase</fullName>
        <ecNumber evidence="16">1.1.1.85</ecNumber>
    </recommendedName>
    <alternativeName>
        <fullName evidence="16">3-IPM-DH</fullName>
    </alternativeName>
    <alternativeName>
        <fullName evidence="16">Beta-IPM dehydrogenase</fullName>
        <shortName evidence="16">IMDH</shortName>
    </alternativeName>
</protein>
<dbReference type="SMART" id="SM01329">
    <property type="entry name" value="Iso_dh"/>
    <property type="match status" value="1"/>
</dbReference>
<evidence type="ECO:0000256" key="4">
    <source>
        <dbReference type="ARBA" id="ARBA00004762"/>
    </source>
</evidence>
<keyword evidence="10 16" id="KW-0479">Metal-binding</keyword>
<dbReference type="HAMAP" id="MF_01033">
    <property type="entry name" value="LeuB_type1"/>
    <property type="match status" value="1"/>
</dbReference>
<evidence type="ECO:0000256" key="17">
    <source>
        <dbReference type="RuleBase" id="RU004445"/>
    </source>
</evidence>
<evidence type="ECO:0000256" key="10">
    <source>
        <dbReference type="ARBA" id="ARBA00022723"/>
    </source>
</evidence>
<dbReference type="EC" id="1.1.1.85" evidence="16"/>
<keyword evidence="13 16" id="KW-0520">NAD</keyword>
<dbReference type="GO" id="GO:0051287">
    <property type="term" value="F:NAD binding"/>
    <property type="evidence" value="ECO:0007669"/>
    <property type="project" value="InterPro"/>
</dbReference>
<reference evidence="19 20" key="1">
    <citation type="journal article" date="2008" name="J. Bacteriol.">
        <title>Complete genome sequence of the mosquitocidal bacterium Bacillus sphaericus C3-41 and comparison with those of closely related Bacillus species.</title>
        <authorList>
            <person name="Hu X."/>
            <person name="Fan W."/>
            <person name="Han B."/>
            <person name="Liu H."/>
            <person name="Zheng D."/>
            <person name="Li Q."/>
            <person name="Dong W."/>
            <person name="Yan J."/>
            <person name="Gao M."/>
            <person name="Berry C."/>
            <person name="Yuan Z."/>
        </authorList>
    </citation>
    <scope>NUCLEOTIDE SEQUENCE [LARGE SCALE GENOMIC DNA]</scope>
    <source>
        <strain evidence="19 20">C3-41</strain>
    </source>
</reference>
<comment type="pathway">
    <text evidence="4 16 17">Amino-acid biosynthesis; L-leucine biosynthesis; L-leucine from 3-methyl-2-oxobutanoate: step 3/4.</text>
</comment>
<feature type="site" description="Important for catalysis" evidence="16">
    <location>
        <position position="197"/>
    </location>
</feature>
<dbReference type="SUPFAM" id="SSF53659">
    <property type="entry name" value="Isocitrate/Isopropylmalate dehydrogenase-like"/>
    <property type="match status" value="1"/>
</dbReference>
<name>B1HR97_LYSSC</name>
<comment type="cofactor">
    <cofactor evidence="16 17">
        <name>Mg(2+)</name>
        <dbReference type="ChEBI" id="CHEBI:18420"/>
    </cofactor>
    <cofactor evidence="16 17">
        <name>Mn(2+)</name>
        <dbReference type="ChEBI" id="CHEBI:29035"/>
    </cofactor>
    <text evidence="16 17">Binds 1 Mg(2+) or Mn(2+) ion per subunit.</text>
</comment>
<dbReference type="NCBIfam" id="TIGR00169">
    <property type="entry name" value="leuB"/>
    <property type="match status" value="1"/>
</dbReference>
<dbReference type="GO" id="GO:0005829">
    <property type="term" value="C:cytosol"/>
    <property type="evidence" value="ECO:0007669"/>
    <property type="project" value="TreeGrafter"/>
</dbReference>
<dbReference type="GO" id="GO:0003862">
    <property type="term" value="F:3-isopropylmalate dehydrogenase activity"/>
    <property type="evidence" value="ECO:0007669"/>
    <property type="project" value="UniProtKB-UniRule"/>
</dbReference>
<dbReference type="KEGG" id="lsp:Bsph_3385"/>
<dbReference type="PROSITE" id="PS00470">
    <property type="entry name" value="IDH_IMDH"/>
    <property type="match status" value="1"/>
</dbReference>
<evidence type="ECO:0000256" key="6">
    <source>
        <dbReference type="ARBA" id="ARBA00011738"/>
    </source>
</evidence>
<dbReference type="Gene3D" id="3.40.718.10">
    <property type="entry name" value="Isopropylmalate Dehydrogenase"/>
    <property type="match status" value="1"/>
</dbReference>
<evidence type="ECO:0000256" key="9">
    <source>
        <dbReference type="ARBA" id="ARBA00022605"/>
    </source>
</evidence>